<dbReference type="Gene3D" id="3.40.50.12710">
    <property type="match status" value="1"/>
</dbReference>
<evidence type="ECO:0000313" key="4">
    <source>
        <dbReference type="Proteomes" id="UP001371305"/>
    </source>
</evidence>
<accession>A0ABU9APV0</accession>
<name>A0ABU9APV0_9BACT</name>
<organism evidence="3 4">
    <name type="scientific">Luteolibacter soli</name>
    <dbReference type="NCBI Taxonomy" id="3135280"/>
    <lineage>
        <taxon>Bacteria</taxon>
        <taxon>Pseudomonadati</taxon>
        <taxon>Verrucomicrobiota</taxon>
        <taxon>Verrucomicrobiia</taxon>
        <taxon>Verrucomicrobiales</taxon>
        <taxon>Verrucomicrobiaceae</taxon>
        <taxon>Luteolibacter</taxon>
    </lineage>
</organism>
<dbReference type="InterPro" id="IPR003788">
    <property type="entry name" value="NDUFAF7"/>
</dbReference>
<keyword evidence="4" id="KW-1185">Reference proteome</keyword>
<evidence type="ECO:0000256" key="2">
    <source>
        <dbReference type="ARBA" id="ARBA00022679"/>
    </source>
</evidence>
<gene>
    <name evidence="3" type="ORF">WKV53_04490</name>
</gene>
<evidence type="ECO:0000313" key="3">
    <source>
        <dbReference type="EMBL" id="MEK7949735.1"/>
    </source>
</evidence>
<reference evidence="3 4" key="1">
    <citation type="submission" date="2024-04" db="EMBL/GenBank/DDBJ databases">
        <title>Luteolibacter sp. isolated from soil.</title>
        <authorList>
            <person name="An J."/>
        </authorList>
    </citation>
    <scope>NUCLEOTIDE SEQUENCE [LARGE SCALE GENOMIC DNA]</scope>
    <source>
        <strain evidence="3 4">Y139</strain>
    </source>
</reference>
<proteinExistence type="predicted"/>
<dbReference type="InterPro" id="IPR038375">
    <property type="entry name" value="NDUFAF7_sf"/>
</dbReference>
<dbReference type="PANTHER" id="PTHR12049">
    <property type="entry name" value="PROTEIN ARGININE METHYLTRANSFERASE NDUFAF7, MITOCHONDRIAL"/>
    <property type="match status" value="1"/>
</dbReference>
<comment type="caution">
    <text evidence="3">The sequence shown here is derived from an EMBL/GenBank/DDBJ whole genome shotgun (WGS) entry which is preliminary data.</text>
</comment>
<dbReference type="EC" id="2.1.1.-" evidence="3"/>
<keyword evidence="1 3" id="KW-0489">Methyltransferase</keyword>
<dbReference type="GO" id="GO:0032259">
    <property type="term" value="P:methylation"/>
    <property type="evidence" value="ECO:0007669"/>
    <property type="project" value="UniProtKB-KW"/>
</dbReference>
<dbReference type="EMBL" id="JBBUKT010000001">
    <property type="protein sequence ID" value="MEK7949735.1"/>
    <property type="molecule type" value="Genomic_DNA"/>
</dbReference>
<dbReference type="Pfam" id="PF02636">
    <property type="entry name" value="Methyltransf_28"/>
    <property type="match status" value="1"/>
</dbReference>
<dbReference type="GO" id="GO:0008168">
    <property type="term" value="F:methyltransferase activity"/>
    <property type="evidence" value="ECO:0007669"/>
    <property type="project" value="UniProtKB-KW"/>
</dbReference>
<protein>
    <submittedName>
        <fullName evidence="3">SAM-dependent methyltransferase</fullName>
        <ecNumber evidence="3">2.1.1.-</ecNumber>
    </submittedName>
</protein>
<dbReference type="Proteomes" id="UP001371305">
    <property type="component" value="Unassembled WGS sequence"/>
</dbReference>
<evidence type="ECO:0000256" key="1">
    <source>
        <dbReference type="ARBA" id="ARBA00022603"/>
    </source>
</evidence>
<dbReference type="SUPFAM" id="SSF53335">
    <property type="entry name" value="S-adenosyl-L-methionine-dependent methyltransferases"/>
    <property type="match status" value="1"/>
</dbReference>
<dbReference type="PANTHER" id="PTHR12049:SF7">
    <property type="entry name" value="PROTEIN ARGININE METHYLTRANSFERASE NDUFAF7, MITOCHONDRIAL"/>
    <property type="match status" value="1"/>
</dbReference>
<dbReference type="InterPro" id="IPR029063">
    <property type="entry name" value="SAM-dependent_MTases_sf"/>
</dbReference>
<keyword evidence="2 3" id="KW-0808">Transferase</keyword>
<dbReference type="RefSeq" id="WP_341403153.1">
    <property type="nucleotide sequence ID" value="NZ_JBBUKT010000001.1"/>
</dbReference>
<sequence length="322" mass="36497">MKPGEWPWNAQLPLRFDRFMELALHDPERGYYARRIRGVGKGGDFTTTPMLTPALGKAVAAWAKSALKESGCRDLIELGPGEGVLAESVMKAFPWWSKPRLHLVERSVPLREKQAVRLGKRVTWHDTIESALDACGGKACIYSNEFADAFPVRRFRREESGWSELFLDPQESWQRCDELPESSAFGLPLSPGQIVEVTEAYHDWLHRWLPKWQTGRILTIDYGTPVETLYHRRPRGTVRAYFRQQRLEGPAIYQNPGRQDLTADVNFTDLQAWSSSHVETVKLTTQREFLLPHANLADPADAHSVDADGAGSAFMVLDQLVK</sequence>